<keyword evidence="4" id="KW-0472">Membrane</keyword>
<protein>
    <submittedName>
        <fullName evidence="7">RagB/SusD family nutrient uptake outer membrane protein</fullName>
    </submittedName>
</protein>
<evidence type="ECO:0000256" key="1">
    <source>
        <dbReference type="ARBA" id="ARBA00004442"/>
    </source>
</evidence>
<proteinExistence type="inferred from homology"/>
<dbReference type="RefSeq" id="WP_266057723.1">
    <property type="nucleotide sequence ID" value="NZ_JAPFQN010000008.1"/>
</dbReference>
<sequence length="449" mass="50377">MKRIYIFLFSILFVFACEIDEVVDPNNPSLASVLDNASKAELQVLITGLETRSRGYYENATEMFGTFGREVYPYFGSDPRFQNEWLGLEITETYNDFFASGDSYILPYLAVKQANILIQSVENTEALTAEEAAGYTGFAKTIKGHQLLYPLMQQYQNGIRIDVEDKLNPGPILPYDEALAEIRNILDDGLQDLQAAGSSFDFQLTSGYLGFDSPAGMIEVNRAIAARAALYAEDYSGALTALEDSFMDMDTSFNIGPAHVFGNPPDVSNPLFYPLNAATSTILIVHPALIEDALPGDQRVVNKFFQRDDPVINNNISDDNGDAIPGEYQDARWPSNTTNITYIRNEELILIYAEASVWEGNTQDAIDAINLIRNTWGIADYSGGTSNDELIDEILFQRRYSLWAEAGHRWIDLRRTDRLNDTYVDLRSGGNIFTQVARRVSEINWEQNQ</sequence>
<gene>
    <name evidence="7" type="ORF">OO013_14940</name>
</gene>
<accession>A0ABT3RTQ9</accession>
<organism evidence="7 8">
    <name type="scientific">Mangrovivirga halotolerans</name>
    <dbReference type="NCBI Taxonomy" id="2993936"/>
    <lineage>
        <taxon>Bacteria</taxon>
        <taxon>Pseudomonadati</taxon>
        <taxon>Bacteroidota</taxon>
        <taxon>Cytophagia</taxon>
        <taxon>Cytophagales</taxon>
        <taxon>Mangrovivirgaceae</taxon>
        <taxon>Mangrovivirga</taxon>
    </lineage>
</organism>
<reference evidence="7 8" key="1">
    <citation type="submission" date="2022-11" db="EMBL/GenBank/DDBJ databases">
        <title>The characterization of three novel Bacteroidetes species and genomic analysis of their roles in tidal elemental geochemical cycles.</title>
        <authorList>
            <person name="Ma K."/>
        </authorList>
    </citation>
    <scope>NUCLEOTIDE SEQUENCE [LARGE SCALE GENOMIC DNA]</scope>
    <source>
        <strain evidence="7 8">M17</strain>
    </source>
</reference>
<dbReference type="EMBL" id="JAPFQN010000008">
    <property type="protein sequence ID" value="MCX2745174.1"/>
    <property type="molecule type" value="Genomic_DNA"/>
</dbReference>
<evidence type="ECO:0000313" key="8">
    <source>
        <dbReference type="Proteomes" id="UP001209885"/>
    </source>
</evidence>
<keyword evidence="3" id="KW-0732">Signal</keyword>
<comment type="subcellular location">
    <subcellularLocation>
        <location evidence="1">Cell outer membrane</location>
    </subcellularLocation>
</comment>
<comment type="caution">
    <text evidence="7">The sequence shown here is derived from an EMBL/GenBank/DDBJ whole genome shotgun (WGS) entry which is preliminary data.</text>
</comment>
<dbReference type="Gene3D" id="1.25.40.390">
    <property type="match status" value="1"/>
</dbReference>
<dbReference type="InterPro" id="IPR011990">
    <property type="entry name" value="TPR-like_helical_dom_sf"/>
</dbReference>
<evidence type="ECO:0000256" key="4">
    <source>
        <dbReference type="ARBA" id="ARBA00023136"/>
    </source>
</evidence>
<dbReference type="PROSITE" id="PS51257">
    <property type="entry name" value="PROKAR_LIPOPROTEIN"/>
    <property type="match status" value="1"/>
</dbReference>
<dbReference type="Pfam" id="PF07980">
    <property type="entry name" value="SusD_RagB"/>
    <property type="match status" value="1"/>
</dbReference>
<name>A0ABT3RTQ9_9BACT</name>
<dbReference type="InterPro" id="IPR012944">
    <property type="entry name" value="SusD_RagB_dom"/>
</dbReference>
<keyword evidence="8" id="KW-1185">Reference proteome</keyword>
<comment type="similarity">
    <text evidence="2">Belongs to the SusD family.</text>
</comment>
<evidence type="ECO:0000313" key="7">
    <source>
        <dbReference type="EMBL" id="MCX2745174.1"/>
    </source>
</evidence>
<evidence type="ECO:0000256" key="3">
    <source>
        <dbReference type="ARBA" id="ARBA00022729"/>
    </source>
</evidence>
<evidence type="ECO:0000256" key="2">
    <source>
        <dbReference type="ARBA" id="ARBA00006275"/>
    </source>
</evidence>
<evidence type="ECO:0000259" key="6">
    <source>
        <dbReference type="Pfam" id="PF07980"/>
    </source>
</evidence>
<evidence type="ECO:0000256" key="5">
    <source>
        <dbReference type="ARBA" id="ARBA00023237"/>
    </source>
</evidence>
<dbReference type="Proteomes" id="UP001209885">
    <property type="component" value="Unassembled WGS sequence"/>
</dbReference>
<dbReference type="SUPFAM" id="SSF48452">
    <property type="entry name" value="TPR-like"/>
    <property type="match status" value="1"/>
</dbReference>
<feature type="domain" description="RagB/SusD" evidence="6">
    <location>
        <begin position="336"/>
        <end position="441"/>
    </location>
</feature>
<keyword evidence="5" id="KW-0998">Cell outer membrane</keyword>